<evidence type="ECO:0000256" key="7">
    <source>
        <dbReference type="ARBA" id="ARBA00022779"/>
    </source>
</evidence>
<dbReference type="InterPro" id="IPR032779">
    <property type="entry name" value="FliG_M"/>
</dbReference>
<feature type="domain" description="Flagellar motor switch protein FliG middle" evidence="12">
    <location>
        <begin position="121"/>
        <end position="192"/>
    </location>
</feature>
<dbReference type="PANTHER" id="PTHR30534">
    <property type="entry name" value="FLAGELLAR MOTOR SWITCH PROTEIN FLIG"/>
    <property type="match status" value="1"/>
</dbReference>
<dbReference type="GO" id="GO:0005886">
    <property type="term" value="C:plasma membrane"/>
    <property type="evidence" value="ECO:0007669"/>
    <property type="project" value="UniProtKB-SubCell"/>
</dbReference>
<dbReference type="Pfam" id="PF14841">
    <property type="entry name" value="FliG_M"/>
    <property type="match status" value="1"/>
</dbReference>
<dbReference type="InterPro" id="IPR028263">
    <property type="entry name" value="FliG_N"/>
</dbReference>
<dbReference type="NCBIfam" id="TIGR00207">
    <property type="entry name" value="fliG"/>
    <property type="match status" value="1"/>
</dbReference>
<dbReference type="RefSeq" id="WP_103114412.1">
    <property type="nucleotide sequence ID" value="NZ_PPFX01000005.1"/>
</dbReference>
<comment type="similarity">
    <text evidence="3">Belongs to the FliG family.</text>
</comment>
<dbReference type="PANTHER" id="PTHR30534:SF0">
    <property type="entry name" value="FLAGELLAR MOTOR SWITCH PROTEIN FLIG"/>
    <property type="match status" value="1"/>
</dbReference>
<sequence length="340" mass="37711">MMVGDKSFSKLTGVEKAAVLLLCLGEETTTKVFEELPDDDVRIISRCMMNISHVSAPLAKDVIEAFKKDSAEYTGLFVQGREFVRKAIASAGDPGRVNNLIEQVENTADERPLETISLMQPRMVASLLQSEHPQTVALILSTQKPEHTSRVVSFLPEELRADIMYRIARIDKVSHEVIAQIEEALQREIGVVNEGDQQQVGGIDKVVEILGRMEGGLDRDILDSIDEEDTELAEEIKRRMFTFEDLGELDNRALQTILREVNNDQLTMALKSCSDGVKDKIFANISERAASMIEEDLEAMGPVRLSEVETMQQTIVDIALKLEEEGQIVIAGRGGGDVLV</sequence>
<evidence type="ECO:0000313" key="15">
    <source>
        <dbReference type="Proteomes" id="UP000236340"/>
    </source>
</evidence>
<evidence type="ECO:0000256" key="10">
    <source>
        <dbReference type="ARBA" id="ARBA00025598"/>
    </source>
</evidence>
<evidence type="ECO:0000259" key="13">
    <source>
        <dbReference type="Pfam" id="PF14842"/>
    </source>
</evidence>
<dbReference type="Pfam" id="PF01706">
    <property type="entry name" value="FliG_C"/>
    <property type="match status" value="1"/>
</dbReference>
<dbReference type="PRINTS" id="PR00954">
    <property type="entry name" value="FLGMOTORFLIG"/>
</dbReference>
<dbReference type="Gene3D" id="1.10.220.30">
    <property type="match status" value="3"/>
</dbReference>
<evidence type="ECO:0000256" key="5">
    <source>
        <dbReference type="ARBA" id="ARBA00022475"/>
    </source>
</evidence>
<protein>
    <recommendedName>
        <fullName evidence="4">Flagellar motor switch protein FliG</fullName>
    </recommendedName>
</protein>
<evidence type="ECO:0000259" key="12">
    <source>
        <dbReference type="Pfam" id="PF14841"/>
    </source>
</evidence>
<evidence type="ECO:0000256" key="1">
    <source>
        <dbReference type="ARBA" id="ARBA00004117"/>
    </source>
</evidence>
<dbReference type="FunFam" id="1.10.220.30:FF:000001">
    <property type="entry name" value="Flagellar motor switch protein FliG"/>
    <property type="match status" value="1"/>
</dbReference>
<evidence type="ECO:0000256" key="3">
    <source>
        <dbReference type="ARBA" id="ARBA00010299"/>
    </source>
</evidence>
<keyword evidence="14" id="KW-0969">Cilium</keyword>
<comment type="subcellular location">
    <subcellularLocation>
        <location evidence="1">Bacterial flagellum basal body</location>
    </subcellularLocation>
    <subcellularLocation>
        <location evidence="2">Cell membrane</location>
        <topology evidence="2">Peripheral membrane protein</topology>
        <orientation evidence="2">Cytoplasmic side</orientation>
    </subcellularLocation>
</comment>
<comment type="caution">
    <text evidence="14">The sequence shown here is derived from an EMBL/GenBank/DDBJ whole genome shotgun (WGS) entry which is preliminary data.</text>
</comment>
<feature type="domain" description="Flagellar motor switch protein FliG N-terminal" evidence="13">
    <location>
        <begin position="10"/>
        <end position="112"/>
    </location>
</feature>
<dbReference type="GO" id="GO:0009425">
    <property type="term" value="C:bacterial-type flagellum basal body"/>
    <property type="evidence" value="ECO:0007669"/>
    <property type="project" value="UniProtKB-SubCell"/>
</dbReference>
<gene>
    <name evidence="14" type="primary">fliG</name>
    <name evidence="14" type="ORF">C2E25_03535</name>
</gene>
<dbReference type="GO" id="GO:0071973">
    <property type="term" value="P:bacterial-type flagellum-dependent cell motility"/>
    <property type="evidence" value="ECO:0007669"/>
    <property type="project" value="InterPro"/>
</dbReference>
<keyword evidence="14" id="KW-0966">Cell projection</keyword>
<dbReference type="SUPFAM" id="SSF48029">
    <property type="entry name" value="FliG"/>
    <property type="match status" value="2"/>
</dbReference>
<dbReference type="OrthoDB" id="9780302at2"/>
<dbReference type="PIRSF" id="PIRSF003161">
    <property type="entry name" value="FliG"/>
    <property type="match status" value="1"/>
</dbReference>
<dbReference type="InterPro" id="IPR011002">
    <property type="entry name" value="FliG_a-hlx"/>
</dbReference>
<keyword evidence="8" id="KW-0472">Membrane</keyword>
<keyword evidence="7" id="KW-0283">Flagellar rotation</keyword>
<evidence type="ECO:0000256" key="9">
    <source>
        <dbReference type="ARBA" id="ARBA00023143"/>
    </source>
</evidence>
<dbReference type="GO" id="GO:0006935">
    <property type="term" value="P:chemotaxis"/>
    <property type="evidence" value="ECO:0007669"/>
    <property type="project" value="UniProtKB-KW"/>
</dbReference>
<accession>A0A2K2HCU9</accession>
<dbReference type="Pfam" id="PF14842">
    <property type="entry name" value="FliG_N"/>
    <property type="match status" value="1"/>
</dbReference>
<evidence type="ECO:0000256" key="4">
    <source>
        <dbReference type="ARBA" id="ARBA00021870"/>
    </source>
</evidence>
<keyword evidence="5" id="KW-1003">Cell membrane</keyword>
<dbReference type="AlphaFoldDB" id="A0A2K2HCU9"/>
<dbReference type="InterPro" id="IPR023087">
    <property type="entry name" value="Flg_Motor_Flig_C"/>
</dbReference>
<keyword evidence="14" id="KW-0282">Flagellum</keyword>
<keyword evidence="9" id="KW-0975">Bacterial flagellum</keyword>
<comment type="function">
    <text evidence="10">FliG is one of three proteins (FliG, FliN, FliM) that forms the rotor-mounted switch complex (C ring), located at the base of the basal body. This complex interacts with the CheY and CheZ chemotaxis proteins, in addition to contacting components of the motor that determine the direction of flagellar rotation.</text>
</comment>
<evidence type="ECO:0000256" key="6">
    <source>
        <dbReference type="ARBA" id="ARBA00022500"/>
    </source>
</evidence>
<keyword evidence="6" id="KW-0145">Chemotaxis</keyword>
<dbReference type="Proteomes" id="UP000236340">
    <property type="component" value="Unassembled WGS sequence"/>
</dbReference>
<evidence type="ECO:0000256" key="8">
    <source>
        <dbReference type="ARBA" id="ARBA00023136"/>
    </source>
</evidence>
<feature type="domain" description="Flagellar motor switch protein FliG C-terminal" evidence="11">
    <location>
        <begin position="224"/>
        <end position="330"/>
    </location>
</feature>
<dbReference type="InterPro" id="IPR000090">
    <property type="entry name" value="Flg_Motor_Flig"/>
</dbReference>
<organism evidence="14 15">
    <name type="scientific">Geothermobacter hydrogeniphilus</name>
    <dbReference type="NCBI Taxonomy" id="1969733"/>
    <lineage>
        <taxon>Bacteria</taxon>
        <taxon>Pseudomonadati</taxon>
        <taxon>Thermodesulfobacteriota</taxon>
        <taxon>Desulfuromonadia</taxon>
        <taxon>Desulfuromonadales</taxon>
        <taxon>Geothermobacteraceae</taxon>
        <taxon>Geothermobacter</taxon>
    </lineage>
</organism>
<dbReference type="GO" id="GO:0003774">
    <property type="term" value="F:cytoskeletal motor activity"/>
    <property type="evidence" value="ECO:0007669"/>
    <property type="project" value="InterPro"/>
</dbReference>
<reference evidence="14 15" key="1">
    <citation type="journal article" date="2018" name="Genome Announc.">
        <title>Genome Sequence of Geothermobacter sp. HR-1 Iron Reducer from the Loihi Seamount.</title>
        <authorList>
            <person name="Smith H."/>
            <person name="Abuyen K."/>
            <person name="Tremblay J."/>
            <person name="Savalia P."/>
            <person name="Perez-Rodriguez I."/>
            <person name="Emerson D."/>
            <person name="Tully B."/>
            <person name="Amend J."/>
        </authorList>
    </citation>
    <scope>NUCLEOTIDE SEQUENCE [LARGE SCALE GENOMIC DNA]</scope>
    <source>
        <strain evidence="14 15">HR-1</strain>
    </source>
</reference>
<evidence type="ECO:0000259" key="11">
    <source>
        <dbReference type="Pfam" id="PF01706"/>
    </source>
</evidence>
<dbReference type="EMBL" id="PPFX01000005">
    <property type="protein sequence ID" value="PNU21116.1"/>
    <property type="molecule type" value="Genomic_DNA"/>
</dbReference>
<evidence type="ECO:0000256" key="2">
    <source>
        <dbReference type="ARBA" id="ARBA00004413"/>
    </source>
</evidence>
<evidence type="ECO:0000313" key="14">
    <source>
        <dbReference type="EMBL" id="PNU21116.1"/>
    </source>
</evidence>
<proteinExistence type="inferred from homology"/>
<name>A0A2K2HCU9_9BACT</name>